<proteinExistence type="predicted"/>
<keyword evidence="2" id="KW-1185">Reference proteome</keyword>
<dbReference type="OrthoDB" id="10324635at2759"/>
<comment type="caution">
    <text evidence="1">The sequence shown here is derived from an EMBL/GenBank/DDBJ whole genome shotgun (WGS) entry which is preliminary data.</text>
</comment>
<accession>A0A168BHE1</accession>
<dbReference type="Proteomes" id="UP000078544">
    <property type="component" value="Unassembled WGS sequence"/>
</dbReference>
<sequence>MSGQAYAGGLIAWSGDWCDGSSGDFVKVRHASKCVVVDGRHSIWVDGNCEQDYVIQYWETLNVKGQDTTCVSGRMRAQTLTQADRVRNVKCSASGRLGCLKKARNGKTNASQTFNIMSWILEKIECHA</sequence>
<gene>
    <name evidence="1" type="ORF">AAL_04545</name>
</gene>
<evidence type="ECO:0000313" key="2">
    <source>
        <dbReference type="Proteomes" id="UP000078544"/>
    </source>
</evidence>
<dbReference type="AlphaFoldDB" id="A0A168BHE1"/>
<evidence type="ECO:0000313" key="1">
    <source>
        <dbReference type="EMBL" id="KZZ95314.1"/>
    </source>
</evidence>
<protein>
    <submittedName>
        <fullName evidence="1">Uncharacterized protein</fullName>
    </submittedName>
</protein>
<name>A0A168BHE1_9HYPO</name>
<organism evidence="1 2">
    <name type="scientific">Moelleriella libera RCEF 2490</name>
    <dbReference type="NCBI Taxonomy" id="1081109"/>
    <lineage>
        <taxon>Eukaryota</taxon>
        <taxon>Fungi</taxon>
        <taxon>Dikarya</taxon>
        <taxon>Ascomycota</taxon>
        <taxon>Pezizomycotina</taxon>
        <taxon>Sordariomycetes</taxon>
        <taxon>Hypocreomycetidae</taxon>
        <taxon>Hypocreales</taxon>
        <taxon>Clavicipitaceae</taxon>
        <taxon>Moelleriella</taxon>
    </lineage>
</organism>
<reference evidence="1 2" key="1">
    <citation type="journal article" date="2016" name="Genome Biol. Evol.">
        <title>Divergent and convergent evolution of fungal pathogenicity.</title>
        <authorList>
            <person name="Shang Y."/>
            <person name="Xiao G."/>
            <person name="Zheng P."/>
            <person name="Cen K."/>
            <person name="Zhan S."/>
            <person name="Wang C."/>
        </authorList>
    </citation>
    <scope>NUCLEOTIDE SEQUENCE [LARGE SCALE GENOMIC DNA]</scope>
    <source>
        <strain evidence="1 2">RCEF 2490</strain>
    </source>
</reference>
<dbReference type="EMBL" id="AZGY01000009">
    <property type="protein sequence ID" value="KZZ95314.1"/>
    <property type="molecule type" value="Genomic_DNA"/>
</dbReference>